<dbReference type="PANTHER" id="PTHR19308">
    <property type="entry name" value="PHOSPHATIDYLCHOLINE TRANSFER PROTEIN"/>
    <property type="match status" value="1"/>
</dbReference>
<dbReference type="SMART" id="SM00234">
    <property type="entry name" value="START"/>
    <property type="match status" value="1"/>
</dbReference>
<protein>
    <submittedName>
        <fullName evidence="6">Collagen type IV alpha-3-binding protein</fullName>
    </submittedName>
</protein>
<dbReference type="Gene3D" id="2.30.29.30">
    <property type="entry name" value="Pleckstrin-homology domain (PH domain)/Phosphotyrosine-binding domain (PTB)"/>
    <property type="match status" value="1"/>
</dbReference>
<name>A0A0K0D991_ANGCA</name>
<dbReference type="InterPro" id="IPR011993">
    <property type="entry name" value="PH-like_dom_sf"/>
</dbReference>
<reference evidence="5" key="1">
    <citation type="submission" date="2012-09" db="EMBL/GenBank/DDBJ databases">
        <authorList>
            <person name="Martin A.A."/>
        </authorList>
    </citation>
    <scope>NUCLEOTIDE SEQUENCE</scope>
</reference>
<dbReference type="PROSITE" id="PS50848">
    <property type="entry name" value="START"/>
    <property type="match status" value="1"/>
</dbReference>
<evidence type="ECO:0000259" key="4">
    <source>
        <dbReference type="PROSITE" id="PS50848"/>
    </source>
</evidence>
<evidence type="ECO:0000256" key="1">
    <source>
        <dbReference type="ARBA" id="ARBA00004240"/>
    </source>
</evidence>
<dbReference type="Pfam" id="PF00169">
    <property type="entry name" value="PH"/>
    <property type="match status" value="1"/>
</dbReference>
<evidence type="ECO:0000313" key="6">
    <source>
        <dbReference type="WBParaSite" id="ACAC_0000667201-mRNA-1"/>
    </source>
</evidence>
<dbReference type="Proteomes" id="UP000035642">
    <property type="component" value="Unassembled WGS sequence"/>
</dbReference>
<evidence type="ECO:0000256" key="2">
    <source>
        <dbReference type="ARBA" id="ARBA00022824"/>
    </source>
</evidence>
<dbReference type="PANTHER" id="PTHR19308:SF53">
    <property type="entry name" value="CERAMIDE TRANSFER PROTEIN"/>
    <property type="match status" value="1"/>
</dbReference>
<dbReference type="InterPro" id="IPR002913">
    <property type="entry name" value="START_lipid-bd_dom"/>
</dbReference>
<keyword evidence="5" id="KW-1185">Reference proteome</keyword>
<feature type="domain" description="START" evidence="4">
    <location>
        <begin position="284"/>
        <end position="499"/>
    </location>
</feature>
<keyword evidence="2" id="KW-0256">Endoplasmic reticulum</keyword>
<dbReference type="SUPFAM" id="SSF55961">
    <property type="entry name" value="Bet v1-like"/>
    <property type="match status" value="1"/>
</dbReference>
<dbReference type="InterPro" id="IPR051213">
    <property type="entry name" value="START_lipid_transfer"/>
</dbReference>
<proteinExistence type="predicted"/>
<dbReference type="GO" id="GO:0005783">
    <property type="term" value="C:endoplasmic reticulum"/>
    <property type="evidence" value="ECO:0007669"/>
    <property type="project" value="UniProtKB-SubCell"/>
</dbReference>
<sequence length="505" mass="57979">MEAQTGQSRLVLPSCGTLFKWTNYINGWRQRYFEIKHGHLLYYISKEDQASVCRGSISIKSIRITLHEFNDCEFMVSVGGDIAWHLRAENTHMRALWVKALTQDSNDSDYGTNSLFRNLAPFLLAHFLLDQNIVSRIAELEAYRTMCREQMMSLRRDLQQIGVPRARILCINATHIAMLDNINQIISLAKNQTSDCGDEWHDADEHSSLSFDSAEEAMERQSHSSENPVTVNFVRDVRENEQKPNRVSCIALLFGDYDNVLIPKTHSYYDFIDNLTKEQLRYALAGVEGKVWTLFAEDGAMKMYTREETVDGGLPVDPLKAVHQVKGVTALEFVHYFFDDKYKMEWDHTLNGMCVVERISHDTMVLHQKHKTVWPAASRESLFVSHIRRVDELKSKEAHDLYIVCNKDVTRPDVPVASSSVRVGLTVSMICETVIKDVKTTEEVSRDNILCNIIYSVVMVVVLVHPGGWVPTTALRHVYKKEYPKFLRTFTDYVLKNVKDKPVCM</sequence>
<organism evidence="5 6">
    <name type="scientific">Angiostrongylus cantonensis</name>
    <name type="common">Rat lungworm</name>
    <dbReference type="NCBI Taxonomy" id="6313"/>
    <lineage>
        <taxon>Eukaryota</taxon>
        <taxon>Metazoa</taxon>
        <taxon>Ecdysozoa</taxon>
        <taxon>Nematoda</taxon>
        <taxon>Chromadorea</taxon>
        <taxon>Rhabditida</taxon>
        <taxon>Rhabditina</taxon>
        <taxon>Rhabditomorpha</taxon>
        <taxon>Strongyloidea</taxon>
        <taxon>Metastrongylidae</taxon>
        <taxon>Angiostrongylus</taxon>
    </lineage>
</organism>
<dbReference type="GO" id="GO:0008289">
    <property type="term" value="F:lipid binding"/>
    <property type="evidence" value="ECO:0007669"/>
    <property type="project" value="InterPro"/>
</dbReference>
<dbReference type="Gene3D" id="3.30.530.20">
    <property type="match status" value="1"/>
</dbReference>
<dbReference type="InterPro" id="IPR001849">
    <property type="entry name" value="PH_domain"/>
</dbReference>
<dbReference type="SMART" id="SM00233">
    <property type="entry name" value="PH"/>
    <property type="match status" value="1"/>
</dbReference>
<dbReference type="WBParaSite" id="ACAC_0000667201-mRNA-1">
    <property type="protein sequence ID" value="ACAC_0000667201-mRNA-1"/>
    <property type="gene ID" value="ACAC_0000667201"/>
</dbReference>
<dbReference type="GO" id="GO:0035621">
    <property type="term" value="P:ER to Golgi ceramide transport"/>
    <property type="evidence" value="ECO:0007669"/>
    <property type="project" value="TreeGrafter"/>
</dbReference>
<accession>A0A0K0D991</accession>
<dbReference type="SUPFAM" id="SSF50729">
    <property type="entry name" value="PH domain-like"/>
    <property type="match status" value="1"/>
</dbReference>
<reference evidence="6" key="2">
    <citation type="submission" date="2017-02" db="UniProtKB">
        <authorList>
            <consortium name="WormBaseParasite"/>
        </authorList>
    </citation>
    <scope>IDENTIFICATION</scope>
</reference>
<dbReference type="InterPro" id="IPR023393">
    <property type="entry name" value="START-like_dom_sf"/>
</dbReference>
<dbReference type="PROSITE" id="PS50003">
    <property type="entry name" value="PH_DOMAIN"/>
    <property type="match status" value="1"/>
</dbReference>
<evidence type="ECO:0000313" key="5">
    <source>
        <dbReference type="Proteomes" id="UP000035642"/>
    </source>
</evidence>
<evidence type="ECO:0000259" key="3">
    <source>
        <dbReference type="PROSITE" id="PS50003"/>
    </source>
</evidence>
<dbReference type="Pfam" id="PF01852">
    <property type="entry name" value="START"/>
    <property type="match status" value="1"/>
</dbReference>
<comment type="subcellular location">
    <subcellularLocation>
        <location evidence="1">Endoplasmic reticulum</location>
    </subcellularLocation>
</comment>
<dbReference type="AlphaFoldDB" id="A0A0K0D991"/>
<dbReference type="STRING" id="6313.A0A0K0D991"/>
<feature type="domain" description="PH" evidence="3">
    <location>
        <begin position="11"/>
        <end position="106"/>
    </location>
</feature>